<comment type="subunit">
    <text evidence="4">Heterodimer with ALG13 to form a functional enzyme.</text>
</comment>
<proteinExistence type="inferred from homology"/>
<evidence type="ECO:0000256" key="1">
    <source>
        <dbReference type="ARBA" id="ARBA00004389"/>
    </source>
</evidence>
<evidence type="ECO:0000313" key="13">
    <source>
        <dbReference type="Proteomes" id="UP001370758"/>
    </source>
</evidence>
<dbReference type="Proteomes" id="UP001370758">
    <property type="component" value="Unassembled WGS sequence"/>
</dbReference>
<keyword evidence="9 11" id="KW-0472">Membrane</keyword>
<dbReference type="GO" id="GO:0043541">
    <property type="term" value="C:UDP-N-acetylglucosamine transferase complex"/>
    <property type="evidence" value="ECO:0007669"/>
    <property type="project" value="TreeGrafter"/>
</dbReference>
<dbReference type="InterPro" id="IPR013969">
    <property type="entry name" value="Oligosacch_biosynth_Alg14"/>
</dbReference>
<evidence type="ECO:0000256" key="3">
    <source>
        <dbReference type="ARBA" id="ARBA00009731"/>
    </source>
</evidence>
<comment type="similarity">
    <text evidence="3">Belongs to the ALG14 family.</text>
</comment>
<evidence type="ECO:0000256" key="11">
    <source>
        <dbReference type="SAM" id="Phobius"/>
    </source>
</evidence>
<dbReference type="GO" id="GO:0031965">
    <property type="term" value="C:nuclear membrane"/>
    <property type="evidence" value="ECO:0007669"/>
    <property type="project" value="UniProtKB-SubCell"/>
</dbReference>
<evidence type="ECO:0000256" key="9">
    <source>
        <dbReference type="ARBA" id="ARBA00023136"/>
    </source>
</evidence>
<evidence type="ECO:0000256" key="6">
    <source>
        <dbReference type="ARBA" id="ARBA00022692"/>
    </source>
</evidence>
<protein>
    <recommendedName>
        <fullName evidence="5">UDP-N-acetylglucosamine transferase subunit ALG14</fullName>
    </recommendedName>
    <alternativeName>
        <fullName evidence="10">Asparagine-linked glycosylation protein 14</fullName>
    </alternativeName>
</protein>
<evidence type="ECO:0000256" key="8">
    <source>
        <dbReference type="ARBA" id="ARBA00022989"/>
    </source>
</evidence>
<accession>A0AAV9W297</accession>
<dbReference type="PANTHER" id="PTHR12154">
    <property type="entry name" value="GLYCOSYL TRANSFERASE-RELATED"/>
    <property type="match status" value="1"/>
</dbReference>
<comment type="caution">
    <text evidence="12">The sequence shown here is derived from an EMBL/GenBank/DDBJ whole genome shotgun (WGS) entry which is preliminary data.</text>
</comment>
<gene>
    <name evidence="12" type="primary">ALG14</name>
    <name evidence="12" type="ORF">TWF481_009979</name>
</gene>
<organism evidence="12 13">
    <name type="scientific">Arthrobotrys musiformis</name>
    <dbReference type="NCBI Taxonomy" id="47236"/>
    <lineage>
        <taxon>Eukaryota</taxon>
        <taxon>Fungi</taxon>
        <taxon>Dikarya</taxon>
        <taxon>Ascomycota</taxon>
        <taxon>Pezizomycotina</taxon>
        <taxon>Orbiliomycetes</taxon>
        <taxon>Orbiliales</taxon>
        <taxon>Orbiliaceae</taxon>
        <taxon>Arthrobotrys</taxon>
    </lineage>
</organism>
<sequence length="314" mass="35024">MDLGSPSMAVCSGKSFPVISTSPVQSFKIQKRVVVEQHPPNDRRRDGYRHKKAHRGFLLSTMSFIVAIFLSLLLIFIFVSLRIYFILPTRPSTAPQTSILQSSRIVELTTPANSHVLMILGSGGHTAEMFSLLSSISPDTITHRTYVFSSGDIHSARSAQSFEASLIGGITKKANEKIGYRLLEIPRARRVRQSWLTTPWSCLMCLIGCMNVLRGGDVEGMGVQMRKCWEGRRFPDVVVCNGPATAVMMVLACYIYKFFGRCSTRIIYVESFARVTTMSLSGKLLLPLAHRFLVQWPQLAEKYPGAEHLGFLVS</sequence>
<dbReference type="PANTHER" id="PTHR12154:SF4">
    <property type="entry name" value="UDP-N-ACETYLGLUCOSAMINE TRANSFERASE SUBUNIT ALG14 HOMOLOG"/>
    <property type="match status" value="1"/>
</dbReference>
<keyword evidence="7" id="KW-0256">Endoplasmic reticulum</keyword>
<dbReference type="Gene3D" id="3.40.50.2000">
    <property type="entry name" value="Glycogen Phosphorylase B"/>
    <property type="match status" value="1"/>
</dbReference>
<dbReference type="GO" id="GO:0004577">
    <property type="term" value="F:N-acetylglucosaminyldiphosphodolichol N-acetylglucosaminyltransferase activity"/>
    <property type="evidence" value="ECO:0007669"/>
    <property type="project" value="TreeGrafter"/>
</dbReference>
<keyword evidence="12" id="KW-0808">Transferase</keyword>
<dbReference type="AlphaFoldDB" id="A0AAV9W297"/>
<keyword evidence="8 11" id="KW-1133">Transmembrane helix</keyword>
<feature type="transmembrane region" description="Helical" evidence="11">
    <location>
        <begin position="57"/>
        <end position="81"/>
    </location>
</feature>
<name>A0AAV9W297_9PEZI</name>
<reference evidence="12 13" key="1">
    <citation type="submission" date="2023-08" db="EMBL/GenBank/DDBJ databases">
        <authorList>
            <person name="Palmer J.M."/>
        </authorList>
    </citation>
    <scope>NUCLEOTIDE SEQUENCE [LARGE SCALE GENOMIC DNA]</scope>
    <source>
        <strain evidence="12 13">TWF481</strain>
    </source>
</reference>
<dbReference type="GO" id="GO:0006488">
    <property type="term" value="P:dolichol-linked oligosaccharide biosynthetic process"/>
    <property type="evidence" value="ECO:0007669"/>
    <property type="project" value="InterPro"/>
</dbReference>
<evidence type="ECO:0000256" key="5">
    <source>
        <dbReference type="ARBA" id="ARBA00017467"/>
    </source>
</evidence>
<evidence type="ECO:0000313" key="12">
    <source>
        <dbReference type="EMBL" id="KAK6499614.1"/>
    </source>
</evidence>
<keyword evidence="6 11" id="KW-0812">Transmembrane</keyword>
<dbReference type="Pfam" id="PF08660">
    <property type="entry name" value="Alg14"/>
    <property type="match status" value="1"/>
</dbReference>
<keyword evidence="13" id="KW-1185">Reference proteome</keyword>
<comment type="subcellular location">
    <subcellularLocation>
        <location evidence="1">Endoplasmic reticulum membrane</location>
        <topology evidence="1">Single-pass membrane protein</topology>
    </subcellularLocation>
    <subcellularLocation>
        <location evidence="2">Nucleus membrane</location>
        <topology evidence="2">Single-pass membrane protein</topology>
    </subcellularLocation>
</comment>
<evidence type="ECO:0000256" key="7">
    <source>
        <dbReference type="ARBA" id="ARBA00022824"/>
    </source>
</evidence>
<evidence type="ECO:0000256" key="10">
    <source>
        <dbReference type="ARBA" id="ARBA00032062"/>
    </source>
</evidence>
<dbReference type="EMBL" id="JAVHJL010000007">
    <property type="protein sequence ID" value="KAK6499614.1"/>
    <property type="molecule type" value="Genomic_DNA"/>
</dbReference>
<evidence type="ECO:0000256" key="4">
    <source>
        <dbReference type="ARBA" id="ARBA00011335"/>
    </source>
</evidence>
<evidence type="ECO:0000256" key="2">
    <source>
        <dbReference type="ARBA" id="ARBA00004590"/>
    </source>
</evidence>